<name>A0A1X2HLN9_SYNRA</name>
<dbReference type="EMBL" id="MCGN01000002">
    <property type="protein sequence ID" value="ORZ00281.1"/>
    <property type="molecule type" value="Genomic_DNA"/>
</dbReference>
<reference evidence="1 2" key="1">
    <citation type="submission" date="2016-07" db="EMBL/GenBank/DDBJ databases">
        <title>Pervasive Adenine N6-methylation of Active Genes in Fungi.</title>
        <authorList>
            <consortium name="DOE Joint Genome Institute"/>
            <person name="Mondo S.J."/>
            <person name="Dannebaum R.O."/>
            <person name="Kuo R.C."/>
            <person name="Labutti K."/>
            <person name="Haridas S."/>
            <person name="Kuo A."/>
            <person name="Salamov A."/>
            <person name="Ahrendt S.R."/>
            <person name="Lipzen A."/>
            <person name="Sullivan W."/>
            <person name="Andreopoulos W.B."/>
            <person name="Clum A."/>
            <person name="Lindquist E."/>
            <person name="Daum C."/>
            <person name="Ramamoorthy G.K."/>
            <person name="Gryganskyi A."/>
            <person name="Culley D."/>
            <person name="Magnuson J.K."/>
            <person name="James T.Y."/>
            <person name="O'Malley M.A."/>
            <person name="Stajich J.E."/>
            <person name="Spatafora J.W."/>
            <person name="Visel A."/>
            <person name="Grigoriev I.V."/>
        </authorList>
    </citation>
    <scope>NUCLEOTIDE SEQUENCE [LARGE SCALE GENOMIC DNA]</scope>
    <source>
        <strain evidence="1 2">NRRL 2496</strain>
    </source>
</reference>
<dbReference type="InParanoid" id="A0A1X2HLN9"/>
<dbReference type="OMA" id="LADRWHM"/>
<keyword evidence="2" id="KW-1185">Reference proteome</keyword>
<accession>A0A1X2HLN9</accession>
<evidence type="ECO:0008006" key="3">
    <source>
        <dbReference type="Google" id="ProtNLM"/>
    </source>
</evidence>
<dbReference type="AlphaFoldDB" id="A0A1X2HLN9"/>
<proteinExistence type="predicted"/>
<sequence>MPGTLFVYGDSYSDVKNRKSNGPLWSEKLADRWHMQLQSYAKQGAVACKPTQKEMAGTSYLAQQVAEAAKHVTNTSEDNVHAIFIGLSDVTNSGQHRSGESE</sequence>
<dbReference type="SUPFAM" id="SSF52266">
    <property type="entry name" value="SGNH hydrolase"/>
    <property type="match status" value="1"/>
</dbReference>
<evidence type="ECO:0000313" key="2">
    <source>
        <dbReference type="Proteomes" id="UP000242180"/>
    </source>
</evidence>
<dbReference type="Proteomes" id="UP000242180">
    <property type="component" value="Unassembled WGS sequence"/>
</dbReference>
<dbReference type="InterPro" id="IPR036514">
    <property type="entry name" value="SGNH_hydro_sf"/>
</dbReference>
<comment type="caution">
    <text evidence="1">The sequence shown here is derived from an EMBL/GenBank/DDBJ whole genome shotgun (WGS) entry which is preliminary data.</text>
</comment>
<dbReference type="Gene3D" id="3.40.50.1110">
    <property type="entry name" value="SGNH hydrolase"/>
    <property type="match status" value="1"/>
</dbReference>
<evidence type="ECO:0000313" key="1">
    <source>
        <dbReference type="EMBL" id="ORZ00281.1"/>
    </source>
</evidence>
<protein>
    <recommendedName>
        <fullName evidence="3">SGNH hydrolase-type esterase domain-containing protein</fullName>
    </recommendedName>
</protein>
<gene>
    <name evidence="1" type="ORF">BCR43DRAFT_134943</name>
</gene>
<dbReference type="OrthoDB" id="1600564at2759"/>
<organism evidence="1 2">
    <name type="scientific">Syncephalastrum racemosum</name>
    <name type="common">Filamentous fungus</name>
    <dbReference type="NCBI Taxonomy" id="13706"/>
    <lineage>
        <taxon>Eukaryota</taxon>
        <taxon>Fungi</taxon>
        <taxon>Fungi incertae sedis</taxon>
        <taxon>Mucoromycota</taxon>
        <taxon>Mucoromycotina</taxon>
        <taxon>Mucoromycetes</taxon>
        <taxon>Mucorales</taxon>
        <taxon>Syncephalastraceae</taxon>
        <taxon>Syncephalastrum</taxon>
    </lineage>
</organism>